<organism evidence="1 2">
    <name type="scientific">Ixodes persulcatus</name>
    <name type="common">Taiga tick</name>
    <dbReference type="NCBI Taxonomy" id="34615"/>
    <lineage>
        <taxon>Eukaryota</taxon>
        <taxon>Metazoa</taxon>
        <taxon>Ecdysozoa</taxon>
        <taxon>Arthropoda</taxon>
        <taxon>Chelicerata</taxon>
        <taxon>Arachnida</taxon>
        <taxon>Acari</taxon>
        <taxon>Parasitiformes</taxon>
        <taxon>Ixodida</taxon>
        <taxon>Ixodoidea</taxon>
        <taxon>Ixodidae</taxon>
        <taxon>Ixodinae</taxon>
        <taxon>Ixodes</taxon>
    </lineage>
</organism>
<comment type="caution">
    <text evidence="1">The sequence shown here is derived from an EMBL/GenBank/DDBJ whole genome shotgun (WGS) entry which is preliminary data.</text>
</comment>
<dbReference type="EMBL" id="JABSTQ010009789">
    <property type="protein sequence ID" value="KAG0425890.1"/>
    <property type="molecule type" value="Genomic_DNA"/>
</dbReference>
<accession>A0AC60PX64</accession>
<name>A0AC60PX64_IXOPE</name>
<gene>
    <name evidence="1" type="ORF">HPB47_026957</name>
</gene>
<reference evidence="1 2" key="1">
    <citation type="journal article" date="2020" name="Cell">
        <title>Large-Scale Comparative Analyses of Tick Genomes Elucidate Their Genetic Diversity and Vector Capacities.</title>
        <authorList>
            <consortium name="Tick Genome and Microbiome Consortium (TIGMIC)"/>
            <person name="Jia N."/>
            <person name="Wang J."/>
            <person name="Shi W."/>
            <person name="Du L."/>
            <person name="Sun Y."/>
            <person name="Zhan W."/>
            <person name="Jiang J.F."/>
            <person name="Wang Q."/>
            <person name="Zhang B."/>
            <person name="Ji P."/>
            <person name="Bell-Sakyi L."/>
            <person name="Cui X.M."/>
            <person name="Yuan T.T."/>
            <person name="Jiang B.G."/>
            <person name="Yang W.F."/>
            <person name="Lam T.T."/>
            <person name="Chang Q.C."/>
            <person name="Ding S.J."/>
            <person name="Wang X.J."/>
            <person name="Zhu J.G."/>
            <person name="Ruan X.D."/>
            <person name="Zhao L."/>
            <person name="Wei J.T."/>
            <person name="Ye R.Z."/>
            <person name="Que T.C."/>
            <person name="Du C.H."/>
            <person name="Zhou Y.H."/>
            <person name="Cheng J.X."/>
            <person name="Dai P.F."/>
            <person name="Guo W.B."/>
            <person name="Han X.H."/>
            <person name="Huang E.J."/>
            <person name="Li L.F."/>
            <person name="Wei W."/>
            <person name="Gao Y.C."/>
            <person name="Liu J.Z."/>
            <person name="Shao H.Z."/>
            <person name="Wang X."/>
            <person name="Wang C.C."/>
            <person name="Yang T.C."/>
            <person name="Huo Q.B."/>
            <person name="Li W."/>
            <person name="Chen H.Y."/>
            <person name="Chen S.E."/>
            <person name="Zhou L.G."/>
            <person name="Ni X.B."/>
            <person name="Tian J.H."/>
            <person name="Sheng Y."/>
            <person name="Liu T."/>
            <person name="Pan Y.S."/>
            <person name="Xia L.Y."/>
            <person name="Li J."/>
            <person name="Zhao F."/>
            <person name="Cao W.C."/>
        </authorList>
    </citation>
    <scope>NUCLEOTIDE SEQUENCE [LARGE SCALE GENOMIC DNA]</scope>
    <source>
        <strain evidence="1">Iper-2018</strain>
    </source>
</reference>
<evidence type="ECO:0000313" key="2">
    <source>
        <dbReference type="Proteomes" id="UP000805193"/>
    </source>
</evidence>
<evidence type="ECO:0000313" key="1">
    <source>
        <dbReference type="EMBL" id="KAG0425890.1"/>
    </source>
</evidence>
<proteinExistence type="predicted"/>
<keyword evidence="2" id="KW-1185">Reference proteome</keyword>
<dbReference type="Proteomes" id="UP000805193">
    <property type="component" value="Unassembled WGS sequence"/>
</dbReference>
<protein>
    <submittedName>
        <fullName evidence="1">Uncharacterized protein</fullName>
    </submittedName>
</protein>
<sequence length="774" mass="88148">MLSASEESLFRSIEKRAKDAPCHVYRYHPVDLAILIAFVVSVLLVFVGFYYYEMRYPLGGLFWRGVQDEGNEGNSTETANTTAATEASNNTNTSSVVSAVYDTAFLQSLDRYPLLERSTKTSVCSDRSCRSLARYLKESLKPSADPCNNFYEFVCSHWSLRDKLRPGEAVVTEDSIRTKDIEDFLVTKLKENGLKRPSESAGESMQDESLRWTKNAFAECKLGVKTGRKAFRSILEHQGLRGFPFQKDPIKMGEMAARVVRVSGLSPLVRVSLDEDKKDGKRVIRLSPSEDLIFRDFWTVSGSHQKWYNAAVAKATSGKALPNVFNVEKKLTELSATCNDAGGPLLLRVSEMESFHKWNWKEFLRTLFDGVVNVTRSTYVRIESETFAKGLTSLLRSFRSRDIANFLGFRVYLKHAPVLDKLRQLSVLGTTLHPGWNESLTKDISCLRLLMEIEPFILMHLYWDTFKATLEPGIVENIVQNAKNTILNYVESVTWLQPSFKSAYEDRLQNTTCRYLVPRWLTEEEKRLRYSRTVADHVHYSGMNTYGPVIEAVEKNRLRGIDESGFDVSWESRLLETAPVWARDDVLEFPMAMFSRQFEGDAFWLYHLPRAGVKVVVALLAALVETARASDQSVYSDLLGTKTCLEGHYRTMRETQVPERLTSSVALENEVLENMALPLALLLYRSYVNPKSEISLDALKGYSSDQLFFINYAMGRCEAQDSRFAWQKLRYGRTPPAAYRVNGPLRNSENFADTFMCPIDSYMNPASKCSLWKN</sequence>